<dbReference type="Gene3D" id="1.10.132.50">
    <property type="entry name" value="ATP synthase (C/AC39) subunit, domain 3"/>
    <property type="match status" value="1"/>
</dbReference>
<sequence length="346" mass="38461">MMLGNTPYVVSRAKARRQKLADRARLRQLINQSVDQLTVAVGDIGYRAEIDLYAGKLSGGDLVEAALTHNLEGELTEMVNMANRTIRPLIEIYTSRFEYQNAKAVFRAIHNEVSVEEVGNSILPEINDVNTPWLKVVESCDDMKSAAALMRRKSFGSALAKVPEDGSLADYEDALDRHYYAASQRALLQSKGAPARFLSRLFAAEIDHKNIVNILEASAVGISNEQLVTLLIPGGRLVPKRAFSAIAANGKEAMLDMLRSGDRFDYAAFEVVLEESENTRSLDPVVTWMKSREYNMMQRMSYLHPVSALPIIHYIAMKVQEVADLRLIVRGRLAGLSAEVLEAHVL</sequence>
<dbReference type="AlphaFoldDB" id="D6PC58"/>
<dbReference type="PANTHER" id="PTHR38682:SF1">
    <property type="entry name" value="V-TYPE ATP SYNTHASE SUBUNIT C"/>
    <property type="match status" value="1"/>
</dbReference>
<keyword evidence="2" id="KW-0813">Transport</keyword>
<proteinExistence type="inferred from homology"/>
<reference evidence="4" key="1">
    <citation type="journal article" date="2010" name="ISME J.">
        <title>Metagenome of the Mediterranean deep chlorophyll maximum studied by direct and fosmid library 454 pyrosequencing.</title>
        <authorList>
            <person name="Ghai R."/>
            <person name="Martin-Cuadrado A.B."/>
            <person name="Molto A.G."/>
            <person name="Heredia I.G."/>
            <person name="Cabrera R."/>
            <person name="Martin J."/>
            <person name="Verdu M."/>
            <person name="Deschamps P."/>
            <person name="Moreira D."/>
            <person name="Lopez-Garcia P."/>
            <person name="Mira A."/>
            <person name="Rodriguez-Valera F."/>
        </authorList>
    </citation>
    <scope>NUCLEOTIDE SEQUENCE</scope>
</reference>
<dbReference type="InterPro" id="IPR035067">
    <property type="entry name" value="V-type_ATPase_csu/dsu"/>
</dbReference>
<evidence type="ECO:0000256" key="1">
    <source>
        <dbReference type="ARBA" id="ARBA00006709"/>
    </source>
</evidence>
<dbReference type="PANTHER" id="PTHR38682">
    <property type="entry name" value="V-TYPE ATP SYNTHASE SUBUNIT C"/>
    <property type="match status" value="1"/>
</dbReference>
<dbReference type="InterPro" id="IPR036079">
    <property type="entry name" value="ATPase_csu/dsu_sf"/>
</dbReference>
<protein>
    <submittedName>
        <fullName evidence="4">V type ATP synthase subunit C</fullName>
    </submittedName>
</protein>
<evidence type="ECO:0000313" key="4">
    <source>
        <dbReference type="EMBL" id="ADD93309.1"/>
    </source>
</evidence>
<dbReference type="Pfam" id="PF01992">
    <property type="entry name" value="vATP-synt_AC39"/>
    <property type="match status" value="1"/>
</dbReference>
<comment type="similarity">
    <text evidence="1">Belongs to the V-ATPase V0D/AC39 subunit family.</text>
</comment>
<keyword evidence="3" id="KW-0406">Ion transport</keyword>
<dbReference type="InterPro" id="IPR050873">
    <property type="entry name" value="V-ATPase_V0D/AC39_subunit"/>
</dbReference>
<evidence type="ECO:0000256" key="3">
    <source>
        <dbReference type="ARBA" id="ARBA00023065"/>
    </source>
</evidence>
<dbReference type="InterPro" id="IPR044911">
    <property type="entry name" value="V-type_ATPase_csu/dsu_dom_3"/>
</dbReference>
<dbReference type="Gene3D" id="1.20.1690.10">
    <property type="entry name" value="V-type ATP synthase subunit C domain"/>
    <property type="match status" value="2"/>
</dbReference>
<organism evidence="4">
    <name type="scientific">uncultured archaeon MedDCM-OCT-S09-C50</name>
    <dbReference type="NCBI Taxonomy" id="743102"/>
    <lineage>
        <taxon>Archaea</taxon>
        <taxon>environmental samples</taxon>
    </lineage>
</organism>
<dbReference type="SUPFAM" id="SSF103486">
    <property type="entry name" value="V-type ATP synthase subunit C"/>
    <property type="match status" value="1"/>
</dbReference>
<name>D6PC58_9ARCH</name>
<dbReference type="EMBL" id="GU942976">
    <property type="protein sequence ID" value="ADD93309.1"/>
    <property type="molecule type" value="Genomic_DNA"/>
</dbReference>
<evidence type="ECO:0000256" key="2">
    <source>
        <dbReference type="ARBA" id="ARBA00022448"/>
    </source>
</evidence>
<dbReference type="GO" id="GO:0046961">
    <property type="term" value="F:proton-transporting ATPase activity, rotational mechanism"/>
    <property type="evidence" value="ECO:0007669"/>
    <property type="project" value="InterPro"/>
</dbReference>
<accession>D6PC58</accession>
<dbReference type="InterPro" id="IPR002843">
    <property type="entry name" value="ATPase_V0-cplx_csu/dsu"/>
</dbReference>